<comment type="caution">
    <text evidence="1">The sequence shown here is derived from an EMBL/GenBank/DDBJ whole genome shotgun (WGS) entry which is preliminary data.</text>
</comment>
<evidence type="ECO:0008006" key="3">
    <source>
        <dbReference type="Google" id="ProtNLM"/>
    </source>
</evidence>
<evidence type="ECO:0000313" key="2">
    <source>
        <dbReference type="Proteomes" id="UP000815325"/>
    </source>
</evidence>
<organism evidence="1 2">
    <name type="scientific">Dunaliella salina</name>
    <name type="common">Green alga</name>
    <name type="synonym">Protococcus salinus</name>
    <dbReference type="NCBI Taxonomy" id="3046"/>
    <lineage>
        <taxon>Eukaryota</taxon>
        <taxon>Viridiplantae</taxon>
        <taxon>Chlorophyta</taxon>
        <taxon>core chlorophytes</taxon>
        <taxon>Chlorophyceae</taxon>
        <taxon>CS clade</taxon>
        <taxon>Chlamydomonadales</taxon>
        <taxon>Dunaliellaceae</taxon>
        <taxon>Dunaliella</taxon>
    </lineage>
</organism>
<protein>
    <recommendedName>
        <fullName evidence="3">Encoded protein</fullName>
    </recommendedName>
</protein>
<accession>A0ABQ7H2N2</accession>
<dbReference type="Proteomes" id="UP000815325">
    <property type="component" value="Unassembled WGS sequence"/>
</dbReference>
<gene>
    <name evidence="1" type="ORF">DUNSADRAFT_14292</name>
</gene>
<reference evidence="1" key="1">
    <citation type="submission" date="2017-08" db="EMBL/GenBank/DDBJ databases">
        <authorList>
            <person name="Polle J.E."/>
            <person name="Barry K."/>
            <person name="Cushman J."/>
            <person name="Schmutz J."/>
            <person name="Tran D."/>
            <person name="Hathwaick L.T."/>
            <person name="Yim W.C."/>
            <person name="Jenkins J."/>
            <person name="Mckie-Krisberg Z.M."/>
            <person name="Prochnik S."/>
            <person name="Lindquist E."/>
            <person name="Dockter R.B."/>
            <person name="Adam C."/>
            <person name="Molina H."/>
            <person name="Bunkerborg J."/>
            <person name="Jin E."/>
            <person name="Buchheim M."/>
            <person name="Magnuson J."/>
        </authorList>
    </citation>
    <scope>NUCLEOTIDE SEQUENCE</scope>
    <source>
        <strain evidence="1">CCAP 19/18</strain>
    </source>
</reference>
<proteinExistence type="predicted"/>
<keyword evidence="2" id="KW-1185">Reference proteome</keyword>
<dbReference type="EMBL" id="MU069494">
    <property type="protein sequence ID" value="KAF5841117.1"/>
    <property type="molecule type" value="Genomic_DNA"/>
</dbReference>
<evidence type="ECO:0000313" key="1">
    <source>
        <dbReference type="EMBL" id="KAF5841117.1"/>
    </source>
</evidence>
<sequence length="98" mass="11412">MHACMQNHFRPGGVSPFFKKKRTNIIFACVCLLNFKARSFKYSGQLFSSYIRVPPGSLANRQRPQNCRFLGERMHMCQAIMLIMSGPWTLEERWLPNS</sequence>
<name>A0ABQ7H2N2_DUNSA</name>